<organism evidence="1 2">
    <name type="scientific">Streptomyces hygroscopicus</name>
    <dbReference type="NCBI Taxonomy" id="1912"/>
    <lineage>
        <taxon>Bacteria</taxon>
        <taxon>Bacillati</taxon>
        <taxon>Actinomycetota</taxon>
        <taxon>Actinomycetes</taxon>
        <taxon>Kitasatosporales</taxon>
        <taxon>Streptomycetaceae</taxon>
        <taxon>Streptomyces</taxon>
        <taxon>Streptomyces violaceusniger group</taxon>
    </lineage>
</organism>
<name>A0ABQ3U436_STRHY</name>
<dbReference type="Proteomes" id="UP001054854">
    <property type="component" value="Unassembled WGS sequence"/>
</dbReference>
<comment type="caution">
    <text evidence="1">The sequence shown here is derived from an EMBL/GenBank/DDBJ whole genome shotgun (WGS) entry which is preliminary data.</text>
</comment>
<sequence>METGLLEPAGEIVGNGRDPQEFTHGAALHLAELVGRLRGSAVTVGVRHNKTEYVAARLGDSTPRRPPLRNDLVEPSTALRHSGHRYHFVDAHCDDH</sequence>
<proteinExistence type="predicted"/>
<keyword evidence="2" id="KW-1185">Reference proteome</keyword>
<accession>A0ABQ3U436</accession>
<evidence type="ECO:0000313" key="2">
    <source>
        <dbReference type="Proteomes" id="UP001054854"/>
    </source>
</evidence>
<evidence type="ECO:0000313" key="1">
    <source>
        <dbReference type="EMBL" id="GHJ29948.1"/>
    </source>
</evidence>
<protein>
    <submittedName>
        <fullName evidence="1">Uncharacterized protein</fullName>
    </submittedName>
</protein>
<gene>
    <name evidence="1" type="ORF">TPA0910_43810</name>
</gene>
<dbReference type="EMBL" id="BNEK01000005">
    <property type="protein sequence ID" value="GHJ29948.1"/>
    <property type="molecule type" value="Genomic_DNA"/>
</dbReference>
<reference evidence="1" key="1">
    <citation type="submission" date="2024-05" db="EMBL/GenBank/DDBJ databases">
        <title>Whole genome shotgun sequence of Streptomyces hygroscopicus NBRC 113678.</title>
        <authorList>
            <person name="Komaki H."/>
            <person name="Tamura T."/>
        </authorList>
    </citation>
    <scope>NUCLEOTIDE SEQUENCE</scope>
    <source>
        <strain evidence="1">N11-34</strain>
    </source>
</reference>